<evidence type="ECO:0000313" key="3">
    <source>
        <dbReference type="Proteomes" id="UP001595904"/>
    </source>
</evidence>
<organism evidence="2 3">
    <name type="scientific">Steroidobacter flavus</name>
    <dbReference type="NCBI Taxonomy" id="1842136"/>
    <lineage>
        <taxon>Bacteria</taxon>
        <taxon>Pseudomonadati</taxon>
        <taxon>Pseudomonadota</taxon>
        <taxon>Gammaproteobacteria</taxon>
        <taxon>Steroidobacterales</taxon>
        <taxon>Steroidobacteraceae</taxon>
        <taxon>Steroidobacter</taxon>
    </lineage>
</organism>
<evidence type="ECO:0000313" key="2">
    <source>
        <dbReference type="EMBL" id="MFC4311586.1"/>
    </source>
</evidence>
<dbReference type="Pfam" id="PF21315">
    <property type="entry name" value="FAN1_HTH"/>
    <property type="match status" value="1"/>
</dbReference>
<dbReference type="InterPro" id="IPR049125">
    <property type="entry name" value="FAN1-like_WH"/>
</dbReference>
<reference evidence="3" key="1">
    <citation type="journal article" date="2019" name="Int. J. Syst. Evol. Microbiol.">
        <title>The Global Catalogue of Microorganisms (GCM) 10K type strain sequencing project: providing services to taxonomists for standard genome sequencing and annotation.</title>
        <authorList>
            <consortium name="The Broad Institute Genomics Platform"/>
            <consortium name="The Broad Institute Genome Sequencing Center for Infectious Disease"/>
            <person name="Wu L."/>
            <person name="Ma J."/>
        </authorList>
    </citation>
    <scope>NUCLEOTIDE SEQUENCE [LARGE SCALE GENOMIC DNA]</scope>
    <source>
        <strain evidence="3">CGMCC 1.10759</strain>
    </source>
</reference>
<dbReference type="Proteomes" id="UP001595904">
    <property type="component" value="Unassembled WGS sequence"/>
</dbReference>
<dbReference type="EMBL" id="JBHSDU010000004">
    <property type="protein sequence ID" value="MFC4311586.1"/>
    <property type="molecule type" value="Genomic_DNA"/>
</dbReference>
<feature type="domain" description="Fanconi-associated nuclease 1-like winged-helix" evidence="1">
    <location>
        <begin position="5"/>
        <end position="81"/>
    </location>
</feature>
<evidence type="ECO:0000259" key="1">
    <source>
        <dbReference type="Pfam" id="PF21315"/>
    </source>
</evidence>
<proteinExistence type="predicted"/>
<gene>
    <name evidence="2" type="ORF">ACFPN2_20980</name>
</gene>
<sequence length="136" mass="15097">MTCATFRQAIAWVVTRNHDLLSTAERAFATGFEALPVPAQALLARLSMRRGALFRRSKIRYAEIEPLDEALSALIEIGWVDARPKLALTDLFRLATRAELARLRRSDGAAHEIGPLRSAHRRAGRGAYVSGMARDK</sequence>
<comment type="caution">
    <text evidence="2">The sequence shown here is derived from an EMBL/GenBank/DDBJ whole genome shotgun (WGS) entry which is preliminary data.</text>
</comment>
<protein>
    <recommendedName>
        <fullName evidence="1">Fanconi-associated nuclease 1-like winged-helix domain-containing protein</fullName>
    </recommendedName>
</protein>
<keyword evidence="3" id="KW-1185">Reference proteome</keyword>
<name>A0ABV8SVQ2_9GAMM</name>
<dbReference type="RefSeq" id="WP_380600298.1">
    <property type="nucleotide sequence ID" value="NZ_JBHSDU010000004.1"/>
</dbReference>
<accession>A0ABV8SVQ2</accession>